<comment type="subcellular location">
    <subcellularLocation>
        <location evidence="1 7">Cell membrane</location>
        <topology evidence="1 7">Multi-pass membrane protein</topology>
    </subcellularLocation>
</comment>
<name>A0A4R2N1Y6_9BURK</name>
<dbReference type="Gene3D" id="1.10.3720.10">
    <property type="entry name" value="MetI-like"/>
    <property type="match status" value="2"/>
</dbReference>
<dbReference type="SUPFAM" id="SSF161098">
    <property type="entry name" value="MetI-like"/>
    <property type="match status" value="2"/>
</dbReference>
<feature type="transmembrane region" description="Helical" evidence="7">
    <location>
        <begin position="428"/>
        <end position="447"/>
    </location>
</feature>
<evidence type="ECO:0000313" key="9">
    <source>
        <dbReference type="EMBL" id="TCP13696.1"/>
    </source>
</evidence>
<feature type="transmembrane region" description="Helical" evidence="7">
    <location>
        <begin position="167"/>
        <end position="186"/>
    </location>
</feature>
<evidence type="ECO:0000256" key="4">
    <source>
        <dbReference type="ARBA" id="ARBA00022692"/>
    </source>
</evidence>
<dbReference type="InterPro" id="IPR035906">
    <property type="entry name" value="MetI-like_sf"/>
</dbReference>
<dbReference type="GO" id="GO:0005886">
    <property type="term" value="C:plasma membrane"/>
    <property type="evidence" value="ECO:0007669"/>
    <property type="project" value="UniProtKB-SubCell"/>
</dbReference>
<feature type="transmembrane region" description="Helical" evidence="7">
    <location>
        <begin position="212"/>
        <end position="233"/>
    </location>
</feature>
<sequence>MLRIRICIAAPALAAVRFPTEPVILHRPFAALRTIPLILLAGLLALPVLALLAAWLPWGDSHVPTGALLREMAATVLPGYVWTTLWLGLWVAVGAAVVGTATAAAVTLFEFPGRRVFEWLLLLPLAMPAYVTAYAYTDFLQFSGPLQVGLREAFGLEGRLLPEVRSLWGAVWVFTFSLYPYVYLLARTALGERAAHLMEAARLLGAPLRRRIATVALPLARPAVAAGVALALMETLADFGVTSYFGIQTFTTGILKAWLSMDNRLAAAQLATMLLALVLLLLWLEYRAERRMRFTAKGVGHAGAAEAQPVALRGVARGLAWSICTVPVLMGFVAPVAFMLRPLAADWSVLPWERFLEWAWNSVRLGGITAGLAVAVALALAFAVRRRPDVLTRGVVQLAGVGYAVPGAVIVVGLLLPVGWVQEQAPHWGVGALVTTTALGIVWAYLVRFCAVALQSVQSGYARIPVSLDDSARMLGAGSVRLMAQVHWPLLQRSTAAAALLVFVDVMKELPATMVLRPFNSDTLAVVAYQLARDERLGEAALPSLALVAVGLVPVVLLSRTLRAPASASQAAL</sequence>
<evidence type="ECO:0000256" key="2">
    <source>
        <dbReference type="ARBA" id="ARBA00022448"/>
    </source>
</evidence>
<evidence type="ECO:0000256" key="6">
    <source>
        <dbReference type="ARBA" id="ARBA00023136"/>
    </source>
</evidence>
<evidence type="ECO:0000259" key="8">
    <source>
        <dbReference type="PROSITE" id="PS50928"/>
    </source>
</evidence>
<comment type="similarity">
    <text evidence="7">Belongs to the binding-protein-dependent transport system permease family.</text>
</comment>
<dbReference type="PANTHER" id="PTHR30183">
    <property type="entry name" value="MOLYBDENUM TRANSPORT SYSTEM PERMEASE PROTEIN MODB"/>
    <property type="match status" value="1"/>
</dbReference>
<dbReference type="PROSITE" id="PS50928">
    <property type="entry name" value="ABC_TM1"/>
    <property type="match status" value="2"/>
</dbReference>
<evidence type="ECO:0000256" key="7">
    <source>
        <dbReference type="RuleBase" id="RU363032"/>
    </source>
</evidence>
<dbReference type="RefSeq" id="WP_119014629.1">
    <property type="nucleotide sequence ID" value="NZ_QXNC01000044.1"/>
</dbReference>
<comment type="caution">
    <text evidence="9">The sequence shown here is derived from an EMBL/GenBank/DDBJ whole genome shotgun (WGS) entry which is preliminary data.</text>
</comment>
<proteinExistence type="inferred from homology"/>
<feature type="transmembrane region" description="Helical" evidence="7">
    <location>
        <begin position="395"/>
        <end position="416"/>
    </location>
</feature>
<evidence type="ECO:0000256" key="1">
    <source>
        <dbReference type="ARBA" id="ARBA00004651"/>
    </source>
</evidence>
<keyword evidence="2 7" id="KW-0813">Transport</keyword>
<feature type="transmembrane region" description="Helical" evidence="7">
    <location>
        <begin position="265"/>
        <end position="284"/>
    </location>
</feature>
<reference evidence="9 10" key="1">
    <citation type="submission" date="2019-03" db="EMBL/GenBank/DDBJ databases">
        <title>Genomic Encyclopedia of Type Strains, Phase IV (KMG-IV): sequencing the most valuable type-strain genomes for metagenomic binning, comparative biology and taxonomic classification.</title>
        <authorList>
            <person name="Goeker M."/>
        </authorList>
    </citation>
    <scope>NUCLEOTIDE SEQUENCE [LARGE SCALE GENOMIC DNA]</scope>
    <source>
        <strain evidence="9 10">DSM 1837</strain>
    </source>
</reference>
<keyword evidence="5 7" id="KW-1133">Transmembrane helix</keyword>
<protein>
    <submittedName>
        <fullName evidence="9">Iron(III) transport system permease protein</fullName>
    </submittedName>
</protein>
<feature type="domain" description="ABC transmembrane type-1" evidence="8">
    <location>
        <begin position="81"/>
        <end position="283"/>
    </location>
</feature>
<dbReference type="GO" id="GO:0055085">
    <property type="term" value="P:transmembrane transport"/>
    <property type="evidence" value="ECO:0007669"/>
    <property type="project" value="InterPro"/>
</dbReference>
<dbReference type="EMBL" id="SLXH01000032">
    <property type="protein sequence ID" value="TCP13696.1"/>
    <property type="molecule type" value="Genomic_DNA"/>
</dbReference>
<dbReference type="PANTHER" id="PTHR30183:SF2">
    <property type="entry name" value="IRON UTILIZATION PROTEIN"/>
    <property type="match status" value="1"/>
</dbReference>
<evidence type="ECO:0000256" key="3">
    <source>
        <dbReference type="ARBA" id="ARBA00022475"/>
    </source>
</evidence>
<dbReference type="CDD" id="cd06261">
    <property type="entry name" value="TM_PBP2"/>
    <property type="match status" value="1"/>
</dbReference>
<dbReference type="InterPro" id="IPR000515">
    <property type="entry name" value="MetI-like"/>
</dbReference>
<dbReference type="Pfam" id="PF00528">
    <property type="entry name" value="BPD_transp_1"/>
    <property type="match status" value="1"/>
</dbReference>
<dbReference type="AlphaFoldDB" id="A0A4R2N1Y6"/>
<keyword evidence="3" id="KW-1003">Cell membrane</keyword>
<evidence type="ECO:0000313" key="10">
    <source>
        <dbReference type="Proteomes" id="UP000295182"/>
    </source>
</evidence>
<dbReference type="Proteomes" id="UP000295182">
    <property type="component" value="Unassembled WGS sequence"/>
</dbReference>
<dbReference type="OrthoDB" id="9790211at2"/>
<keyword evidence="4 7" id="KW-0812">Transmembrane</keyword>
<feature type="transmembrane region" description="Helical" evidence="7">
    <location>
        <begin position="358"/>
        <end position="383"/>
    </location>
</feature>
<keyword evidence="6 7" id="KW-0472">Membrane</keyword>
<feature type="transmembrane region" description="Helical" evidence="7">
    <location>
        <begin position="37"/>
        <end position="58"/>
    </location>
</feature>
<feature type="transmembrane region" description="Helical" evidence="7">
    <location>
        <begin position="318"/>
        <end position="338"/>
    </location>
</feature>
<feature type="transmembrane region" description="Helical" evidence="7">
    <location>
        <begin position="116"/>
        <end position="136"/>
    </location>
</feature>
<keyword evidence="10" id="KW-1185">Reference proteome</keyword>
<gene>
    <name evidence="9" type="ORF">EV674_1322</name>
</gene>
<organism evidence="9 10">
    <name type="scientific">Simplicispira metamorpha</name>
    <dbReference type="NCBI Taxonomy" id="80881"/>
    <lineage>
        <taxon>Bacteria</taxon>
        <taxon>Pseudomonadati</taxon>
        <taxon>Pseudomonadota</taxon>
        <taxon>Betaproteobacteria</taxon>
        <taxon>Burkholderiales</taxon>
        <taxon>Comamonadaceae</taxon>
        <taxon>Simplicispira</taxon>
    </lineage>
</organism>
<feature type="transmembrane region" description="Helical" evidence="7">
    <location>
        <begin position="540"/>
        <end position="559"/>
    </location>
</feature>
<accession>A0A4R2N1Y6</accession>
<feature type="transmembrane region" description="Helical" evidence="7">
    <location>
        <begin position="85"/>
        <end position="109"/>
    </location>
</feature>
<feature type="domain" description="ABC transmembrane type-1" evidence="8">
    <location>
        <begin position="359"/>
        <end position="558"/>
    </location>
</feature>
<evidence type="ECO:0000256" key="5">
    <source>
        <dbReference type="ARBA" id="ARBA00022989"/>
    </source>
</evidence>